<evidence type="ECO:0000313" key="3">
    <source>
        <dbReference type="Proteomes" id="UP001072034"/>
    </source>
</evidence>
<protein>
    <recommendedName>
        <fullName evidence="4">ATP synthase protein I</fullName>
    </recommendedName>
</protein>
<proteinExistence type="predicted"/>
<keyword evidence="1" id="KW-1133">Transmembrane helix</keyword>
<feature type="transmembrane region" description="Helical" evidence="1">
    <location>
        <begin position="47"/>
        <end position="67"/>
    </location>
</feature>
<reference evidence="2" key="1">
    <citation type="submission" date="2022-10" db="EMBL/GenBank/DDBJ databases">
        <title>Genome sequence of Actinomyces israelii ATCC 10048.</title>
        <authorList>
            <person name="Watt R.M."/>
            <person name="Tong W.M."/>
        </authorList>
    </citation>
    <scope>NUCLEOTIDE SEQUENCE</scope>
    <source>
        <strain evidence="2">ATCC 10048</strain>
    </source>
</reference>
<feature type="transmembrane region" description="Helical" evidence="1">
    <location>
        <begin position="74"/>
        <end position="96"/>
    </location>
</feature>
<dbReference type="Proteomes" id="UP001072034">
    <property type="component" value="Unassembled WGS sequence"/>
</dbReference>
<dbReference type="RefSeq" id="WP_268916955.1">
    <property type="nucleotide sequence ID" value="NZ_CP124548.1"/>
</dbReference>
<evidence type="ECO:0000313" key="2">
    <source>
        <dbReference type="EMBL" id="MCZ0857346.1"/>
    </source>
</evidence>
<evidence type="ECO:0008006" key="4">
    <source>
        <dbReference type="Google" id="ProtNLM"/>
    </source>
</evidence>
<name>A0ABT4I6J4_9ACTO</name>
<keyword evidence="3" id="KW-1185">Reference proteome</keyword>
<feature type="transmembrane region" description="Helical" evidence="1">
    <location>
        <begin position="108"/>
        <end position="130"/>
    </location>
</feature>
<gene>
    <name evidence="2" type="ORF">OHJ16_04725</name>
</gene>
<organism evidence="2 3">
    <name type="scientific">Actinomyces israelii</name>
    <dbReference type="NCBI Taxonomy" id="1659"/>
    <lineage>
        <taxon>Bacteria</taxon>
        <taxon>Bacillati</taxon>
        <taxon>Actinomycetota</taxon>
        <taxon>Actinomycetes</taxon>
        <taxon>Actinomycetales</taxon>
        <taxon>Actinomycetaceae</taxon>
        <taxon>Actinomyces</taxon>
    </lineage>
</organism>
<feature type="transmembrane region" description="Helical" evidence="1">
    <location>
        <begin position="21"/>
        <end position="41"/>
    </location>
</feature>
<keyword evidence="1" id="KW-0472">Membrane</keyword>
<comment type="caution">
    <text evidence="2">The sequence shown here is derived from an EMBL/GenBank/DDBJ whole genome shotgun (WGS) entry which is preliminary data.</text>
</comment>
<sequence>MSPVSTARTHQEVFRRAAARTGAVGGALAAIGLLAGLLAGGRAWNGAAWGAGAGALLTAITAAALAVPWDRFPLLASSGVMASFAGKVVVMVGVVVLAGPHRSAMSPAWFLVTLAAVLVGVTATEIVSLANGRALTVESETQGE</sequence>
<accession>A0ABT4I6J4</accession>
<dbReference type="EMBL" id="JAPTMY010000007">
    <property type="protein sequence ID" value="MCZ0857346.1"/>
    <property type="molecule type" value="Genomic_DNA"/>
</dbReference>
<evidence type="ECO:0000256" key="1">
    <source>
        <dbReference type="SAM" id="Phobius"/>
    </source>
</evidence>
<keyword evidence="1" id="KW-0812">Transmembrane</keyword>